<dbReference type="GO" id="GO:0003723">
    <property type="term" value="F:RNA binding"/>
    <property type="evidence" value="ECO:0007669"/>
    <property type="project" value="UniProtKB-KW"/>
</dbReference>
<dbReference type="InterPro" id="IPR016031">
    <property type="entry name" value="Trp_RNA-bd_attenuator-like_dom"/>
</dbReference>
<dbReference type="EMBL" id="CP072943">
    <property type="protein sequence ID" value="QTX33734.1"/>
    <property type="molecule type" value="Genomic_DNA"/>
</dbReference>
<keyword evidence="6" id="KW-0804">Transcription</keyword>
<evidence type="ECO:0000256" key="4">
    <source>
        <dbReference type="ARBA" id="ARBA00022884"/>
    </source>
</evidence>
<evidence type="ECO:0000313" key="10">
    <source>
        <dbReference type="EMBL" id="QTX33734.1"/>
    </source>
</evidence>
<accession>A0A9Q7AGR9</accession>
<evidence type="ECO:0000256" key="8">
    <source>
        <dbReference type="ARBA" id="ARBA00033109"/>
    </source>
</evidence>
<dbReference type="NCBIfam" id="NF009724">
    <property type="entry name" value="PRK13251.1"/>
    <property type="match status" value="1"/>
</dbReference>
<dbReference type="SUPFAM" id="SSF51219">
    <property type="entry name" value="TRAP-like"/>
    <property type="match status" value="1"/>
</dbReference>
<protein>
    <recommendedName>
        <fullName evidence="3">Transcription attenuation protein MtrB</fullName>
    </recommendedName>
    <alternativeName>
        <fullName evidence="8">Trp RNA-binding attenuation protein</fullName>
    </alternativeName>
    <alternativeName>
        <fullName evidence="7">Tryptophan RNA-binding attenuator protein</fullName>
    </alternativeName>
</protein>
<comment type="subunit">
    <text evidence="2">Oligomer of 11 identical subunits arranged in doughnut-like structure.</text>
</comment>
<evidence type="ECO:0000256" key="7">
    <source>
        <dbReference type="ARBA" id="ARBA00029615"/>
    </source>
</evidence>
<comment type="similarity">
    <text evidence="1">Belongs to the MtrB family.</text>
</comment>
<sequence>MDSISGDFVVVRALEDGVTVIGLTRGHETRFAHSEKLDEGEVWISQFTELTSAMKVRGRAEILTAHGLVVSGRSAKGGKRSHEES</sequence>
<evidence type="ECO:0000256" key="3">
    <source>
        <dbReference type="ARBA" id="ARBA00016308"/>
    </source>
</evidence>
<dbReference type="Proteomes" id="UP000671879">
    <property type="component" value="Chromosome"/>
</dbReference>
<keyword evidence="11" id="KW-1185">Reference proteome</keyword>
<evidence type="ECO:0000313" key="11">
    <source>
        <dbReference type="Proteomes" id="UP000671879"/>
    </source>
</evidence>
<dbReference type="Pfam" id="PF02081">
    <property type="entry name" value="TrpBP"/>
    <property type="match status" value="1"/>
</dbReference>
<dbReference type="InterPro" id="IPR023558">
    <property type="entry name" value="Trp_RNA-bd_attenuator_dom"/>
</dbReference>
<dbReference type="GO" id="GO:0006355">
    <property type="term" value="P:regulation of DNA-templated transcription"/>
    <property type="evidence" value="ECO:0007669"/>
    <property type="project" value="InterPro"/>
</dbReference>
<evidence type="ECO:0000256" key="5">
    <source>
        <dbReference type="ARBA" id="ARBA00023015"/>
    </source>
</evidence>
<keyword evidence="4" id="KW-0694">RNA-binding</keyword>
<evidence type="ECO:0000259" key="9">
    <source>
        <dbReference type="Pfam" id="PF02081"/>
    </source>
</evidence>
<keyword evidence="5" id="KW-0805">Transcription regulation</keyword>
<organism evidence="10 11">
    <name type="scientific">Aminithiophilus ramosus</name>
    <dbReference type="NCBI Taxonomy" id="3029084"/>
    <lineage>
        <taxon>Bacteria</taxon>
        <taxon>Thermotogati</taxon>
        <taxon>Synergistota</taxon>
        <taxon>Synergistia</taxon>
        <taxon>Synergistales</taxon>
        <taxon>Aminithiophilaceae</taxon>
        <taxon>Aminithiophilus</taxon>
    </lineage>
</organism>
<proteinExistence type="inferred from homology"/>
<evidence type="ECO:0000256" key="6">
    <source>
        <dbReference type="ARBA" id="ARBA00023163"/>
    </source>
</evidence>
<dbReference type="InterPro" id="IPR000824">
    <property type="entry name" value="MtrB"/>
</dbReference>
<name>A0A9Q7AGR9_9BACT</name>
<reference evidence="11" key="1">
    <citation type="submission" date="2021-04" db="EMBL/GenBank/DDBJ databases">
        <title>A novel Synergistetes isolate from a pyrite-forming mixed culture.</title>
        <authorList>
            <person name="Bunk B."/>
            <person name="Sproer C."/>
            <person name="Spring S."/>
            <person name="Pester M."/>
        </authorList>
    </citation>
    <scope>NUCLEOTIDE SEQUENCE [LARGE SCALE GENOMIC DNA]</scope>
    <source>
        <strain evidence="11">J.5.4.2-T.3.5.2</strain>
    </source>
</reference>
<dbReference type="KEGG" id="aram:KAR29_07800"/>
<dbReference type="PRINTS" id="PR00687">
    <property type="entry name" value="TRPRNAAP"/>
</dbReference>
<evidence type="ECO:0000256" key="2">
    <source>
        <dbReference type="ARBA" id="ARBA00011104"/>
    </source>
</evidence>
<evidence type="ECO:0000256" key="1">
    <source>
        <dbReference type="ARBA" id="ARBA00010027"/>
    </source>
</evidence>
<dbReference type="Gene3D" id="2.60.40.50">
    <property type="entry name" value="TRAP-like"/>
    <property type="match status" value="1"/>
</dbReference>
<gene>
    <name evidence="10" type="primary">mtrB</name>
    <name evidence="10" type="ORF">KAR29_07800</name>
</gene>
<dbReference type="GO" id="GO:0006353">
    <property type="term" value="P:DNA-templated transcription termination"/>
    <property type="evidence" value="ECO:0007669"/>
    <property type="project" value="InterPro"/>
</dbReference>
<feature type="domain" description="Tryptophan RNA-binding attenuator protein" evidence="9">
    <location>
        <begin position="6"/>
        <end position="71"/>
    </location>
</feature>
<dbReference type="AlphaFoldDB" id="A0A9Q7AGR9"/>